<evidence type="ECO:0000313" key="7">
    <source>
        <dbReference type="EMBL" id="BAT24231.1"/>
    </source>
</evidence>
<feature type="transmembrane region" description="Helical" evidence="6">
    <location>
        <begin position="332"/>
        <end position="355"/>
    </location>
</feature>
<dbReference type="AlphaFoldDB" id="A0A0P0YSC0"/>
<keyword evidence="4 6" id="KW-1133">Transmembrane helix</keyword>
<dbReference type="PANTHER" id="PTHR30250:SF26">
    <property type="entry name" value="PSMA PROTEIN"/>
    <property type="match status" value="1"/>
</dbReference>
<feature type="transmembrane region" description="Helical" evidence="6">
    <location>
        <begin position="41"/>
        <end position="61"/>
    </location>
</feature>
<keyword evidence="2" id="KW-1003">Cell membrane</keyword>
<feature type="transmembrane region" description="Helical" evidence="6">
    <location>
        <begin position="375"/>
        <end position="395"/>
    </location>
</feature>
<evidence type="ECO:0000256" key="4">
    <source>
        <dbReference type="ARBA" id="ARBA00022989"/>
    </source>
</evidence>
<feature type="transmembrane region" description="Helical" evidence="6">
    <location>
        <begin position="89"/>
        <end position="111"/>
    </location>
</feature>
<dbReference type="PANTHER" id="PTHR30250">
    <property type="entry name" value="PST FAMILY PREDICTED COLANIC ACID TRANSPORTER"/>
    <property type="match status" value="1"/>
</dbReference>
<reference evidence="7" key="2">
    <citation type="journal article" date="2015" name="Sci. Rep.">
        <title>Genetic analysis of capsular polysaccharide synthesis gene clusters in 79 capsular types of Klebsiella spp.</title>
        <authorList>
            <person name="Pan Y.J."/>
            <person name="Lin T.L."/>
            <person name="Chen C.T."/>
            <person name="Chen Y.Y."/>
            <person name="Hsieh P.F."/>
            <person name="Hsu C.R."/>
            <person name="Wu M.C."/>
            <person name="Wang J.T."/>
        </authorList>
    </citation>
    <scope>NUCLEOTIDE SEQUENCE</scope>
    <source>
        <strain evidence="7">438</strain>
    </source>
</reference>
<evidence type="ECO:0000256" key="3">
    <source>
        <dbReference type="ARBA" id="ARBA00022692"/>
    </source>
</evidence>
<feature type="transmembrane region" description="Helical" evidence="6">
    <location>
        <begin position="185"/>
        <end position="210"/>
    </location>
</feature>
<keyword evidence="3 6" id="KW-0812">Transmembrane</keyword>
<dbReference type="InterPro" id="IPR050833">
    <property type="entry name" value="Poly_Biosynth_Transport"/>
</dbReference>
<feature type="transmembrane region" description="Helical" evidence="6">
    <location>
        <begin position="262"/>
        <end position="285"/>
    </location>
</feature>
<feature type="transmembrane region" description="Helical" evidence="6">
    <location>
        <begin position="434"/>
        <end position="456"/>
    </location>
</feature>
<dbReference type="InterPro" id="IPR002528">
    <property type="entry name" value="MATE_fam"/>
</dbReference>
<feature type="transmembrane region" description="Helical" evidence="6">
    <location>
        <begin position="12"/>
        <end position="29"/>
    </location>
</feature>
<proteinExistence type="predicted"/>
<name>A0A0P0YSC0_9ENTR</name>
<dbReference type="GO" id="GO:0015297">
    <property type="term" value="F:antiporter activity"/>
    <property type="evidence" value="ECO:0007669"/>
    <property type="project" value="InterPro"/>
</dbReference>
<evidence type="ECO:0000256" key="2">
    <source>
        <dbReference type="ARBA" id="ARBA00022475"/>
    </source>
</evidence>
<feature type="transmembrane region" description="Helical" evidence="6">
    <location>
        <begin position="305"/>
        <end position="326"/>
    </location>
</feature>
<dbReference type="GO" id="GO:0005886">
    <property type="term" value="C:plasma membrane"/>
    <property type="evidence" value="ECO:0007669"/>
    <property type="project" value="UniProtKB-SubCell"/>
</dbReference>
<evidence type="ECO:0000256" key="1">
    <source>
        <dbReference type="ARBA" id="ARBA00004651"/>
    </source>
</evidence>
<evidence type="ECO:0000256" key="5">
    <source>
        <dbReference type="ARBA" id="ARBA00023136"/>
    </source>
</evidence>
<dbReference type="EMBL" id="AB924602">
    <property type="protein sequence ID" value="BAT24231.1"/>
    <property type="molecule type" value="Genomic_DNA"/>
</dbReference>
<dbReference type="GO" id="GO:0042910">
    <property type="term" value="F:xenobiotic transmembrane transporter activity"/>
    <property type="evidence" value="ECO:0007669"/>
    <property type="project" value="InterPro"/>
</dbReference>
<feature type="transmembrane region" description="Helical" evidence="6">
    <location>
        <begin position="401"/>
        <end position="422"/>
    </location>
</feature>
<accession>A0A0P0YSC0</accession>
<feature type="transmembrane region" description="Helical" evidence="6">
    <location>
        <begin position="157"/>
        <end position="179"/>
    </location>
</feature>
<gene>
    <name evidence="7" type="primary">wzx</name>
</gene>
<comment type="subcellular location">
    <subcellularLocation>
        <location evidence="1">Cell membrane</location>
        <topology evidence="1">Multi-pass membrane protein</topology>
    </subcellularLocation>
</comment>
<keyword evidence="5 6" id="KW-0472">Membrane</keyword>
<organism evidence="7">
    <name type="scientific">Klebsiella sp. 438(3a)</name>
    <dbReference type="NCBI Taxonomy" id="1497834"/>
    <lineage>
        <taxon>Bacteria</taxon>
        <taxon>Pseudomonadati</taxon>
        <taxon>Pseudomonadota</taxon>
        <taxon>Gammaproteobacteria</taxon>
        <taxon>Enterobacterales</taxon>
        <taxon>Enterobacteriaceae</taxon>
        <taxon>Klebsiella/Raoultella group</taxon>
        <taxon>Klebsiella</taxon>
    </lineage>
</organism>
<feature type="transmembrane region" description="Helical" evidence="6">
    <location>
        <begin position="231"/>
        <end position="256"/>
    </location>
</feature>
<feature type="transmembrane region" description="Helical" evidence="6">
    <location>
        <begin position="468"/>
        <end position="487"/>
    </location>
</feature>
<protein>
    <submittedName>
        <fullName evidence="7">Flippase</fullName>
    </submittedName>
</protein>
<reference evidence="7" key="1">
    <citation type="submission" date="2014-04" db="EMBL/GenBank/DDBJ databases">
        <authorList>
            <person name="Harrison E."/>
        </authorList>
    </citation>
    <scope>NUCLEOTIDE SEQUENCE</scope>
    <source>
        <strain evidence="7">438</strain>
    </source>
</reference>
<feature type="transmembrane region" description="Helical" evidence="6">
    <location>
        <begin position="131"/>
        <end position="150"/>
    </location>
</feature>
<sequence length="505" mass="57401">MSKNKLIVKNTIFLATRTVVSILISLYTTRVVLYQLGTNDYGLFNVIYGVVALTVFLSAAMNESVQRYISLDLGRGDIQAVRNTIKNSLCIYLFLSLSFTFVLFSLNNYVITSLINIPHSSIIVAKKVYGIAVLSIFISIIQTPFNAIVIAHERMSFYAYMSIFDVSSKLLIAFSLSIVTHDKVLFYSLFLLFSSVITFIIYTVFCFFSFKDNFKNGFLSISVMKDIASFSFWNIFGNFAYVCRTQGINIAINIFFSTATNAAYAISTSVLNAMTSLTQSLALAIRPQIFKSYVNQSDSNRYKMLIFFGSKYTFSLLFLLSFPIILLTEQVLSIWLVNVPFCAVIFVRIILSVALVDSLSSSIIAGIQASGRIKVYQLVVGFMVFMSLPLTYFSYKLNYPPYSAFVILFIISIINLNLRIFFLKKATGFTFKDYYSLVILPCMCSVILVIATNYFLLNFFKYDSILNTFVSITLHYIVTFFVLCITVPSKEERQFVLNYMLRKFK</sequence>
<dbReference type="Pfam" id="PF01554">
    <property type="entry name" value="MatE"/>
    <property type="match status" value="1"/>
</dbReference>
<evidence type="ECO:0000256" key="6">
    <source>
        <dbReference type="SAM" id="Phobius"/>
    </source>
</evidence>